<keyword evidence="4 12" id="KW-0547">Nucleotide-binding</keyword>
<comment type="function">
    <text evidence="12">Component of the post-replicative DNA mismatch repair system (MMR).</text>
</comment>
<feature type="domain" description="DNA mismatch repair proteins mutS family" evidence="13">
    <location>
        <begin position="759"/>
        <end position="775"/>
    </location>
</feature>
<dbReference type="InterPro" id="IPR016151">
    <property type="entry name" value="DNA_mismatch_repair_MutS_N"/>
</dbReference>
<dbReference type="PANTHER" id="PTHR11361:SF35">
    <property type="entry name" value="DNA MISMATCH REPAIR PROTEIN MSH2"/>
    <property type="match status" value="1"/>
</dbReference>
<dbReference type="Pfam" id="PF01624">
    <property type="entry name" value="MutS_I"/>
    <property type="match status" value="1"/>
</dbReference>
<keyword evidence="15" id="KW-1185">Reference proteome</keyword>
<evidence type="ECO:0000256" key="11">
    <source>
        <dbReference type="ARBA" id="ARBA00073545"/>
    </source>
</evidence>
<accession>A0A1B9GLF9</accession>
<keyword evidence="5 12" id="KW-0227">DNA damage</keyword>
<dbReference type="Gene3D" id="3.40.50.300">
    <property type="entry name" value="P-loop containing nucleotide triphosphate hydrolases"/>
    <property type="match status" value="1"/>
</dbReference>
<dbReference type="SMART" id="SM00534">
    <property type="entry name" value="MUTSac"/>
    <property type="match status" value="1"/>
</dbReference>
<dbReference type="Gene3D" id="3.40.1170.10">
    <property type="entry name" value="DNA repair protein MutS, domain I"/>
    <property type="match status" value="1"/>
</dbReference>
<dbReference type="GO" id="GO:0140664">
    <property type="term" value="F:ATP-dependent DNA damage sensor activity"/>
    <property type="evidence" value="ECO:0007669"/>
    <property type="project" value="InterPro"/>
</dbReference>
<dbReference type="GO" id="GO:0005524">
    <property type="term" value="F:ATP binding"/>
    <property type="evidence" value="ECO:0007669"/>
    <property type="project" value="UniProtKB-KW"/>
</dbReference>
<dbReference type="SMART" id="SM00533">
    <property type="entry name" value="MUTSd"/>
    <property type="match status" value="1"/>
</dbReference>
<dbReference type="PROSITE" id="PS00486">
    <property type="entry name" value="DNA_MISMATCH_REPAIR_2"/>
    <property type="match status" value="1"/>
</dbReference>
<dbReference type="InterPro" id="IPR027417">
    <property type="entry name" value="P-loop_NTPase"/>
</dbReference>
<dbReference type="GO" id="GO:0030983">
    <property type="term" value="F:mismatched DNA binding"/>
    <property type="evidence" value="ECO:0007669"/>
    <property type="project" value="InterPro"/>
</dbReference>
<comment type="similarity">
    <text evidence="2 12">Belongs to the DNA mismatch repair MutS family.</text>
</comment>
<dbReference type="AlphaFoldDB" id="A0A1B9GLF9"/>
<protein>
    <recommendedName>
        <fullName evidence="11">DNA mismatch repair protein MSH2</fullName>
    </recommendedName>
    <alternativeName>
        <fullName evidence="3">DNA mismatch repair protein Msh2</fullName>
    </alternativeName>
</protein>
<dbReference type="PANTHER" id="PTHR11361">
    <property type="entry name" value="DNA MISMATCH REPAIR PROTEIN MUTS FAMILY MEMBER"/>
    <property type="match status" value="1"/>
</dbReference>
<dbReference type="OrthoDB" id="121051at2759"/>
<dbReference type="Pfam" id="PF05190">
    <property type="entry name" value="MutS_IV"/>
    <property type="match status" value="1"/>
</dbReference>
<dbReference type="SUPFAM" id="SSF52540">
    <property type="entry name" value="P-loop containing nucleoside triphosphate hydrolases"/>
    <property type="match status" value="1"/>
</dbReference>
<keyword evidence="9" id="KW-0539">Nucleus</keyword>
<evidence type="ECO:0000256" key="5">
    <source>
        <dbReference type="ARBA" id="ARBA00022763"/>
    </source>
</evidence>
<dbReference type="InterPro" id="IPR011184">
    <property type="entry name" value="DNA_mismatch_repair_Msh2"/>
</dbReference>
<comment type="subcellular location">
    <subcellularLocation>
        <location evidence="1">Nucleus</location>
    </subcellularLocation>
</comment>
<dbReference type="FunFam" id="3.40.50.300:FF:000925">
    <property type="entry name" value="DNA mismatch repair protein MSH2"/>
    <property type="match status" value="1"/>
</dbReference>
<evidence type="ECO:0000259" key="13">
    <source>
        <dbReference type="PROSITE" id="PS00486"/>
    </source>
</evidence>
<reference evidence="15" key="2">
    <citation type="submission" date="2013-12" db="EMBL/GenBank/DDBJ databases">
        <title>Evolution of pathogenesis and genome organization in the Tremellales.</title>
        <authorList>
            <person name="Cuomo C."/>
            <person name="Litvintseva A."/>
            <person name="Heitman J."/>
            <person name="Chen Y."/>
            <person name="Sun S."/>
            <person name="Springer D."/>
            <person name="Dromer F."/>
            <person name="Young S."/>
            <person name="Zeng Q."/>
            <person name="Chapman S."/>
            <person name="Gujja S."/>
            <person name="Saif S."/>
            <person name="Birren B."/>
        </authorList>
    </citation>
    <scope>NUCLEOTIDE SEQUENCE [LARGE SCALE GENOMIC DNA]</scope>
    <source>
        <strain evidence="15">BCC8398</strain>
    </source>
</reference>
<dbReference type="FunFam" id="1.10.1420.10:FF:000015">
    <property type="entry name" value="DNA mismatch repair protein Msh2"/>
    <property type="match status" value="1"/>
</dbReference>
<dbReference type="Gene3D" id="3.30.420.110">
    <property type="entry name" value="MutS, connector domain"/>
    <property type="match status" value="1"/>
</dbReference>
<dbReference type="Pfam" id="PF05188">
    <property type="entry name" value="MutS_II"/>
    <property type="match status" value="1"/>
</dbReference>
<evidence type="ECO:0000256" key="6">
    <source>
        <dbReference type="ARBA" id="ARBA00022840"/>
    </source>
</evidence>
<dbReference type="GO" id="GO:0006298">
    <property type="term" value="P:mismatch repair"/>
    <property type="evidence" value="ECO:0007669"/>
    <property type="project" value="InterPro"/>
</dbReference>
<dbReference type="InterPro" id="IPR007860">
    <property type="entry name" value="DNA_mmatch_repair_MutS_con_dom"/>
</dbReference>
<evidence type="ECO:0000256" key="7">
    <source>
        <dbReference type="ARBA" id="ARBA00023125"/>
    </source>
</evidence>
<evidence type="ECO:0000256" key="4">
    <source>
        <dbReference type="ARBA" id="ARBA00022741"/>
    </source>
</evidence>
<dbReference type="NCBIfam" id="NF003810">
    <property type="entry name" value="PRK05399.1"/>
    <property type="match status" value="1"/>
</dbReference>
<sequence>MYGNESTTGPKAQFEMDKEAEDRFCKFVERMPPKLDGMVRLFDRGEYYSAHGSDALLIANEVFKTTNVLRYLGSPRASTSTSTASRGLPSVTISLALTKAFLREALTSKQMRVEIYTPEEKVPGRKDNTRWTLAKSASPGNITQLEDLLFSDRDILSNAVIMAIRIQAKEGGRNVGVAFVDTQERTIGVSEYAEDENFGNTESLLIQLGIKECLVQADDKRSDHELTKLKTLVERCGVIVTDRRAADFHAKNVEQDLNRLLNESHAGVALPEFDLKIAMSSLSALLIYLNLLSDVTLHGQYQLHHHDLSQYMKLDASALKALNLMPNPNELGGNQNMSLYGLLNKCKTAQGKRLLGRWLKQPLVNLHEIAQRQTLVEAFVDDANARRVVQEKYLKPMPDFHRLSKKFHRRIANLEDVVRAYQAVQLIPSLIEELERVQPLNIAAKDLIEEIYLKPLRDHQEKLVKYTELVEDTIDLAELDNHNYVLLPTFDEELQQFKEQLIDIRDQLDEEHRRVGDDLGIDIEKKLHLENHQVYKYSFRITKAEAGLIRNKKGYIDLATQKSGTIFTTRCLKDLSEQYFDLQDKYERQQRHLVKEVVGIASSYAPVLEMLDNVIAAIDVTLSFAHVSANAPIPYVKPKLTERGTGDVILRGARHPCLEVQDDVTFIPNDHEMRKDTSEFVILTGPNMGGKSTYIRQIGVIALMAQVGCFVPAEEAELPIFDCILARVGAGDSQLKGVSTFMAEMLETATILKSATKDSLIIIDELGRGTSTYDGFGLAWAISEHIASKIRCFCLFATHFHELTTLSSSLTHVKNLHVDALVQDRKNGDGKHDRDITLLYQVKEGVCDQSFGIHVAELANFPESVVRLAKRKAEELEDFGDGAPSSADAAVKYSKQETEEGTDLIRQFLDTWKLRTGNGSSALVLPSSQDPQGDTAMGMMSEEEMVEELKKVAEEFRDRFEGNNWVKAVMGNF</sequence>
<evidence type="ECO:0000256" key="1">
    <source>
        <dbReference type="ARBA" id="ARBA00004123"/>
    </source>
</evidence>
<dbReference type="InterPro" id="IPR007696">
    <property type="entry name" value="DNA_mismatch_repair_MutS_core"/>
</dbReference>
<evidence type="ECO:0000256" key="12">
    <source>
        <dbReference type="RuleBase" id="RU003756"/>
    </source>
</evidence>
<dbReference type="InterPro" id="IPR007861">
    <property type="entry name" value="DNA_mismatch_repair_MutS_clamp"/>
</dbReference>
<keyword evidence="6" id="KW-0067">ATP-binding</keyword>
<organism evidence="14 15">
    <name type="scientific">Kwoniella heveanensis BCC8398</name>
    <dbReference type="NCBI Taxonomy" id="1296120"/>
    <lineage>
        <taxon>Eukaryota</taxon>
        <taxon>Fungi</taxon>
        <taxon>Dikarya</taxon>
        <taxon>Basidiomycota</taxon>
        <taxon>Agaricomycotina</taxon>
        <taxon>Tremellomycetes</taxon>
        <taxon>Tremellales</taxon>
        <taxon>Cryptococcaceae</taxon>
        <taxon>Kwoniella</taxon>
    </lineage>
</organism>
<dbReference type="CDD" id="cd03285">
    <property type="entry name" value="ABC_MSH2_euk"/>
    <property type="match status" value="1"/>
</dbReference>
<dbReference type="InterPro" id="IPR045076">
    <property type="entry name" value="MutS"/>
</dbReference>
<evidence type="ECO:0000256" key="3">
    <source>
        <dbReference type="ARBA" id="ARBA00019549"/>
    </source>
</evidence>
<evidence type="ECO:0000256" key="10">
    <source>
        <dbReference type="ARBA" id="ARBA00064337"/>
    </source>
</evidence>
<reference evidence="14 15" key="1">
    <citation type="submission" date="2013-07" db="EMBL/GenBank/DDBJ databases">
        <title>The Genome Sequence of Cryptococcus heveanensis BCC8398.</title>
        <authorList>
            <consortium name="The Broad Institute Genome Sequencing Platform"/>
            <person name="Cuomo C."/>
            <person name="Litvintseva A."/>
            <person name="Chen Y."/>
            <person name="Heitman J."/>
            <person name="Sun S."/>
            <person name="Springer D."/>
            <person name="Dromer F."/>
            <person name="Young S.K."/>
            <person name="Zeng Q."/>
            <person name="Gargeya S."/>
            <person name="Fitzgerald M."/>
            <person name="Abouelleil A."/>
            <person name="Alvarado L."/>
            <person name="Berlin A.M."/>
            <person name="Chapman S.B."/>
            <person name="Dewar J."/>
            <person name="Goldberg J."/>
            <person name="Griggs A."/>
            <person name="Gujja S."/>
            <person name="Hansen M."/>
            <person name="Howarth C."/>
            <person name="Imamovic A."/>
            <person name="Larimer J."/>
            <person name="McCowan C."/>
            <person name="Murphy C."/>
            <person name="Pearson M."/>
            <person name="Priest M."/>
            <person name="Roberts A."/>
            <person name="Saif S."/>
            <person name="Shea T."/>
            <person name="Sykes S."/>
            <person name="Wortman J."/>
            <person name="Nusbaum C."/>
            <person name="Birren B."/>
        </authorList>
    </citation>
    <scope>NUCLEOTIDE SEQUENCE [LARGE SCALE GENOMIC DNA]</scope>
    <source>
        <strain evidence="14 15">BCC8398</strain>
    </source>
</reference>
<proteinExistence type="inferred from homology"/>
<dbReference type="InterPro" id="IPR032642">
    <property type="entry name" value="Msh2_ATP-bd"/>
</dbReference>
<keyword evidence="7 12" id="KW-0238">DNA-binding</keyword>
<dbReference type="Proteomes" id="UP000092666">
    <property type="component" value="Unassembled WGS sequence"/>
</dbReference>
<evidence type="ECO:0000256" key="2">
    <source>
        <dbReference type="ARBA" id="ARBA00006271"/>
    </source>
</evidence>
<dbReference type="Gene3D" id="1.10.1420.10">
    <property type="match status" value="2"/>
</dbReference>
<dbReference type="GO" id="GO:0032301">
    <property type="term" value="C:MutSalpha complex"/>
    <property type="evidence" value="ECO:0007669"/>
    <property type="project" value="TreeGrafter"/>
</dbReference>
<dbReference type="Pfam" id="PF05192">
    <property type="entry name" value="MutS_III"/>
    <property type="match status" value="1"/>
</dbReference>
<dbReference type="GO" id="GO:0051053">
    <property type="term" value="P:negative regulation of DNA metabolic process"/>
    <property type="evidence" value="ECO:0007669"/>
    <property type="project" value="UniProtKB-ARBA"/>
</dbReference>
<dbReference type="InterPro" id="IPR000432">
    <property type="entry name" value="DNA_mismatch_repair_MutS_C"/>
</dbReference>
<dbReference type="GO" id="GO:0006312">
    <property type="term" value="P:mitotic recombination"/>
    <property type="evidence" value="ECO:0007669"/>
    <property type="project" value="TreeGrafter"/>
</dbReference>
<dbReference type="PIRSF" id="PIRSF005813">
    <property type="entry name" value="MSH2"/>
    <property type="match status" value="1"/>
</dbReference>
<evidence type="ECO:0000256" key="9">
    <source>
        <dbReference type="ARBA" id="ARBA00023242"/>
    </source>
</evidence>
<dbReference type="InterPro" id="IPR007695">
    <property type="entry name" value="DNA_mismatch_repair_MutS-lik_N"/>
</dbReference>
<evidence type="ECO:0000256" key="8">
    <source>
        <dbReference type="ARBA" id="ARBA00023204"/>
    </source>
</evidence>
<name>A0A1B9GLF9_9TREE</name>
<dbReference type="Pfam" id="PF00488">
    <property type="entry name" value="MutS_V"/>
    <property type="match status" value="1"/>
</dbReference>
<dbReference type="EMBL" id="KV700131">
    <property type="protein sequence ID" value="OCF31735.1"/>
    <property type="molecule type" value="Genomic_DNA"/>
</dbReference>
<dbReference type="SUPFAM" id="SSF48334">
    <property type="entry name" value="DNA repair protein MutS, domain III"/>
    <property type="match status" value="1"/>
</dbReference>
<gene>
    <name evidence="14" type="ORF">I316_06542</name>
</gene>
<evidence type="ECO:0000313" key="15">
    <source>
        <dbReference type="Proteomes" id="UP000092666"/>
    </source>
</evidence>
<dbReference type="FunFam" id="3.40.1170.10:FF:000003">
    <property type="entry name" value="DNA mismatch repair protein"/>
    <property type="match status" value="1"/>
</dbReference>
<dbReference type="FunFam" id="3.30.420.110:FF:000002">
    <property type="entry name" value="DNA mismatch repair protein"/>
    <property type="match status" value="1"/>
</dbReference>
<dbReference type="FunFam" id="1.10.1420.10:FF:000017">
    <property type="entry name" value="DNA mismatch repair protein Msh2"/>
    <property type="match status" value="1"/>
</dbReference>
<keyword evidence="8 12" id="KW-0234">DNA repair</keyword>
<evidence type="ECO:0000313" key="14">
    <source>
        <dbReference type="EMBL" id="OCF31735.1"/>
    </source>
</evidence>
<dbReference type="InterPro" id="IPR036678">
    <property type="entry name" value="MutS_con_dom_sf"/>
</dbReference>
<comment type="subunit">
    <text evidence="10">Heterodimer of msh2 and msh6.</text>
</comment>
<dbReference type="InterPro" id="IPR036187">
    <property type="entry name" value="DNA_mismatch_repair_MutS_sf"/>
</dbReference>
<dbReference type="STRING" id="1296120.A0A1B9GLF9"/>